<sequence>MVAPEVLLFLVAYSSGTFWNTRHSRNEIRIVSFTCVLGARSLPHLGSCLNVNPVKGPQADPLGKSCSAHAEERRMLIYLLLASGPRGRETSSKQKRRGKSCEGHTSDPASRPE</sequence>
<evidence type="ECO:0008006" key="5">
    <source>
        <dbReference type="Google" id="ProtNLM"/>
    </source>
</evidence>
<evidence type="ECO:0000313" key="3">
    <source>
        <dbReference type="EMBL" id="GAB1290307.1"/>
    </source>
</evidence>
<feature type="chain" id="PRO_5045473118" description="Secreted protein" evidence="2">
    <location>
        <begin position="17"/>
        <end position="113"/>
    </location>
</feature>
<dbReference type="Proteomes" id="UP001623349">
    <property type="component" value="Unassembled WGS sequence"/>
</dbReference>
<reference evidence="3 4" key="1">
    <citation type="submission" date="2024-08" db="EMBL/GenBank/DDBJ databases">
        <title>The draft genome of Apodemus speciosus.</title>
        <authorList>
            <person name="Nabeshima K."/>
            <person name="Suzuki S."/>
            <person name="Onuma M."/>
        </authorList>
    </citation>
    <scope>NUCLEOTIDE SEQUENCE [LARGE SCALE GENOMIC DNA]</scope>
    <source>
        <strain evidence="3">IB14-021</strain>
    </source>
</reference>
<accession>A0ABQ0ETD2</accession>
<feature type="region of interest" description="Disordered" evidence="1">
    <location>
        <begin position="82"/>
        <end position="113"/>
    </location>
</feature>
<feature type="compositionally biased region" description="Basic and acidic residues" evidence="1">
    <location>
        <begin position="99"/>
        <end position="113"/>
    </location>
</feature>
<keyword evidence="2" id="KW-0732">Signal</keyword>
<evidence type="ECO:0000313" key="4">
    <source>
        <dbReference type="Proteomes" id="UP001623349"/>
    </source>
</evidence>
<proteinExistence type="predicted"/>
<feature type="signal peptide" evidence="2">
    <location>
        <begin position="1"/>
        <end position="16"/>
    </location>
</feature>
<gene>
    <name evidence="3" type="ORF">APTSU1_000553700</name>
</gene>
<dbReference type="EMBL" id="BAAFST010000005">
    <property type="protein sequence ID" value="GAB1290307.1"/>
    <property type="molecule type" value="Genomic_DNA"/>
</dbReference>
<evidence type="ECO:0000256" key="1">
    <source>
        <dbReference type="SAM" id="MobiDB-lite"/>
    </source>
</evidence>
<organism evidence="3 4">
    <name type="scientific">Apodemus speciosus</name>
    <name type="common">Large Japanese field mouse</name>
    <dbReference type="NCBI Taxonomy" id="105296"/>
    <lineage>
        <taxon>Eukaryota</taxon>
        <taxon>Metazoa</taxon>
        <taxon>Chordata</taxon>
        <taxon>Craniata</taxon>
        <taxon>Vertebrata</taxon>
        <taxon>Euteleostomi</taxon>
        <taxon>Mammalia</taxon>
        <taxon>Eutheria</taxon>
        <taxon>Euarchontoglires</taxon>
        <taxon>Glires</taxon>
        <taxon>Rodentia</taxon>
        <taxon>Myomorpha</taxon>
        <taxon>Muroidea</taxon>
        <taxon>Muridae</taxon>
        <taxon>Murinae</taxon>
        <taxon>Apodemus</taxon>
    </lineage>
</organism>
<name>A0ABQ0ETD2_APOSI</name>
<keyword evidence="4" id="KW-1185">Reference proteome</keyword>
<comment type="caution">
    <text evidence="3">The sequence shown here is derived from an EMBL/GenBank/DDBJ whole genome shotgun (WGS) entry which is preliminary data.</text>
</comment>
<evidence type="ECO:0000256" key="2">
    <source>
        <dbReference type="SAM" id="SignalP"/>
    </source>
</evidence>
<protein>
    <recommendedName>
        <fullName evidence="5">Secreted protein</fullName>
    </recommendedName>
</protein>